<evidence type="ECO:0000313" key="3">
    <source>
        <dbReference type="Proteomes" id="UP000887116"/>
    </source>
</evidence>
<dbReference type="AlphaFoldDB" id="A0A8X6LHD4"/>
<accession>A0A8X6LHD4</accession>
<dbReference type="EMBL" id="BMAO01006255">
    <property type="protein sequence ID" value="GFR07299.1"/>
    <property type="molecule type" value="Genomic_DNA"/>
</dbReference>
<protein>
    <submittedName>
        <fullName evidence="2">Uncharacterized protein</fullName>
    </submittedName>
</protein>
<dbReference type="Proteomes" id="UP000887116">
    <property type="component" value="Unassembled WGS sequence"/>
</dbReference>
<dbReference type="OrthoDB" id="10035396at2759"/>
<sequence length="219" mass="24069">MPLGGMQNDKKKDDDITPCSNQFGALTVDDSAADMDVSDPAQPINPGPVGDHLTKECTKGINEPATCCLCGGDHPASYLQCPKNPKHDEKRRRKIKQIEGTVFTSPPPSATNAWAERSKAKAVKNIQKPPFVPRQIALAQAKAQIQAVQPQPTFSTSQSPQLSSSPIQDIPNLFAQLRDPEVIDLFNSLQTFIQIAKQHKTRSARLSAFFQYIYSDNIQ</sequence>
<comment type="caution">
    <text evidence="2">The sequence shown here is derived from an EMBL/GenBank/DDBJ whole genome shotgun (WGS) entry which is preliminary data.</text>
</comment>
<evidence type="ECO:0000256" key="1">
    <source>
        <dbReference type="SAM" id="MobiDB-lite"/>
    </source>
</evidence>
<proteinExistence type="predicted"/>
<keyword evidence="3" id="KW-1185">Reference proteome</keyword>
<feature type="region of interest" description="Disordered" evidence="1">
    <location>
        <begin position="1"/>
        <end position="49"/>
    </location>
</feature>
<name>A0A8X6LHD4_TRICU</name>
<organism evidence="2 3">
    <name type="scientific">Trichonephila clavata</name>
    <name type="common">Joro spider</name>
    <name type="synonym">Nephila clavata</name>
    <dbReference type="NCBI Taxonomy" id="2740835"/>
    <lineage>
        <taxon>Eukaryota</taxon>
        <taxon>Metazoa</taxon>
        <taxon>Ecdysozoa</taxon>
        <taxon>Arthropoda</taxon>
        <taxon>Chelicerata</taxon>
        <taxon>Arachnida</taxon>
        <taxon>Araneae</taxon>
        <taxon>Araneomorphae</taxon>
        <taxon>Entelegynae</taxon>
        <taxon>Araneoidea</taxon>
        <taxon>Nephilidae</taxon>
        <taxon>Trichonephila</taxon>
    </lineage>
</organism>
<evidence type="ECO:0000313" key="2">
    <source>
        <dbReference type="EMBL" id="GFR07299.1"/>
    </source>
</evidence>
<gene>
    <name evidence="2" type="ORF">TNCT_435371</name>
</gene>
<reference evidence="2" key="1">
    <citation type="submission" date="2020-07" db="EMBL/GenBank/DDBJ databases">
        <title>Multicomponent nature underlies the extraordinary mechanical properties of spider dragline silk.</title>
        <authorList>
            <person name="Kono N."/>
            <person name="Nakamura H."/>
            <person name="Mori M."/>
            <person name="Yoshida Y."/>
            <person name="Ohtoshi R."/>
            <person name="Malay A.D."/>
            <person name="Moran D.A.P."/>
            <person name="Tomita M."/>
            <person name="Numata K."/>
            <person name="Arakawa K."/>
        </authorList>
    </citation>
    <scope>NUCLEOTIDE SEQUENCE</scope>
</reference>